<dbReference type="Proteomes" id="UP000277326">
    <property type="component" value="Unassembled WGS sequence"/>
</dbReference>
<dbReference type="SUPFAM" id="SSF50998">
    <property type="entry name" value="Quinoprotein alcohol dehydrogenase-like"/>
    <property type="match status" value="2"/>
</dbReference>
<organism evidence="4 5">
    <name type="scientific">Haloplanus aerogenes</name>
    <dbReference type="NCBI Taxonomy" id="660522"/>
    <lineage>
        <taxon>Archaea</taxon>
        <taxon>Methanobacteriati</taxon>
        <taxon>Methanobacteriota</taxon>
        <taxon>Stenosarchaea group</taxon>
        <taxon>Halobacteria</taxon>
        <taxon>Halobacteriales</taxon>
        <taxon>Haloferacaceae</taxon>
        <taxon>Haloplanus</taxon>
    </lineage>
</organism>
<gene>
    <name evidence="4" type="ORF">ATH50_0409</name>
    <name evidence="3" type="ORF">DU502_09495</name>
</gene>
<dbReference type="PANTHER" id="PTHR34512">
    <property type="entry name" value="CELL SURFACE PROTEIN"/>
    <property type="match status" value="1"/>
</dbReference>
<feature type="region of interest" description="Disordered" evidence="1">
    <location>
        <begin position="40"/>
        <end position="77"/>
    </location>
</feature>
<dbReference type="Gene3D" id="2.130.10.10">
    <property type="entry name" value="YVTN repeat-like/Quinoprotein amine dehydrogenase"/>
    <property type="match status" value="1"/>
</dbReference>
<evidence type="ECO:0000256" key="1">
    <source>
        <dbReference type="SAM" id="MobiDB-lite"/>
    </source>
</evidence>
<evidence type="ECO:0000259" key="2">
    <source>
        <dbReference type="Pfam" id="PF13360"/>
    </source>
</evidence>
<dbReference type="EMBL" id="CP034145">
    <property type="protein sequence ID" value="AZH25601.1"/>
    <property type="molecule type" value="Genomic_DNA"/>
</dbReference>
<dbReference type="InterPro" id="IPR002372">
    <property type="entry name" value="PQQ_rpt_dom"/>
</dbReference>
<dbReference type="InterPro" id="IPR018391">
    <property type="entry name" value="PQQ_b-propeller_rpt"/>
</dbReference>
<accession>A0A3M0E0X8</accession>
<dbReference type="EMBL" id="REFS01000001">
    <property type="protein sequence ID" value="RMB25323.1"/>
    <property type="molecule type" value="Genomic_DNA"/>
</dbReference>
<proteinExistence type="predicted"/>
<dbReference type="PANTHER" id="PTHR34512:SF30">
    <property type="entry name" value="OUTER MEMBRANE PROTEIN ASSEMBLY FACTOR BAMB"/>
    <property type="match status" value="1"/>
</dbReference>
<dbReference type="KEGG" id="haer:DU502_09495"/>
<feature type="domain" description="Pyrrolo-quinoline quinone repeat" evidence="2">
    <location>
        <begin position="235"/>
        <end position="348"/>
    </location>
</feature>
<dbReference type="Pfam" id="PF13360">
    <property type="entry name" value="PQQ_2"/>
    <property type="match status" value="1"/>
</dbReference>
<evidence type="ECO:0000313" key="6">
    <source>
        <dbReference type="Proteomes" id="UP000282007"/>
    </source>
</evidence>
<evidence type="ECO:0000313" key="3">
    <source>
        <dbReference type="EMBL" id="AZH25601.1"/>
    </source>
</evidence>
<evidence type="ECO:0000313" key="5">
    <source>
        <dbReference type="Proteomes" id="UP000277326"/>
    </source>
</evidence>
<evidence type="ECO:0000313" key="4">
    <source>
        <dbReference type="EMBL" id="RMB25323.1"/>
    </source>
</evidence>
<dbReference type="InterPro" id="IPR011047">
    <property type="entry name" value="Quinoprotein_ADH-like_sf"/>
</dbReference>
<dbReference type="InterPro" id="IPR006311">
    <property type="entry name" value="TAT_signal"/>
</dbReference>
<dbReference type="InterPro" id="IPR015943">
    <property type="entry name" value="WD40/YVTN_repeat-like_dom_sf"/>
</dbReference>
<sequence length="401" mass="42040">MPSITRRRLLGSGVVATLAAGTYGAYRLHRGATDATFAPWTPTPGTWPLRRYDPANTAHNPNATPPRESPPDRTVVSAATTARQPRFAPLVGADHLVTHGSGLVAVPRGGEQLALERDTSIPLAGFGPDGHLHTVDADRPATVVGYDTDLREAYRTPLRDDNPQGLTVSTREVYVGCESGAVRSLDPDSGRRWRVDGAMPALADGRLYAADAPLDGTVAYAPRTGLDRRLDVGPERVWSAGPTDGFPHPPAVAEGRLVLGTYAEGGGVVVALDTDSGDRLWEPRPLGRDVATPAIVGDRGYTAVETADGSGAVVALDLTTGETRWRDDVEWAATTPVVAGETLVVAGERADGTATVRAYDAGGDVLWTHAFEAGTGGAGGLALVEDRVLVTVGATLYELSF</sequence>
<reference evidence="4 5" key="1">
    <citation type="journal article" date="2015" name="Stand. Genomic Sci.">
        <title>Genomic Encyclopedia of Bacterial and Archaeal Type Strains, Phase III: the genomes of soil and plant-associated and newly described type strains.</title>
        <authorList>
            <person name="Whitman W.B."/>
            <person name="Woyke T."/>
            <person name="Klenk H.P."/>
            <person name="Zhou Y."/>
            <person name="Lilburn T.G."/>
            <person name="Beck B.J."/>
            <person name="De Vos P."/>
            <person name="Vandamme P."/>
            <person name="Eisen J.A."/>
            <person name="Garrity G."/>
            <person name="Hugenholtz P."/>
            <person name="Kyrpides N.C."/>
        </authorList>
    </citation>
    <scope>NUCLEOTIDE SEQUENCE [LARGE SCALE GENOMIC DNA]</scope>
    <source>
        <strain evidence="4 5">CGMCC 1.10124</strain>
    </source>
</reference>
<name>A0A3M0E0X8_9EURY</name>
<dbReference type="AlphaFoldDB" id="A0A3M0E0X8"/>
<dbReference type="OrthoDB" id="8638at2157"/>
<dbReference type="GeneID" id="38471519"/>
<dbReference type="SMART" id="SM00564">
    <property type="entry name" value="PQQ"/>
    <property type="match status" value="4"/>
</dbReference>
<reference evidence="4" key="3">
    <citation type="submission" date="2018-10" db="EMBL/GenBank/DDBJ databases">
        <authorList>
            <person name="Whitman W."/>
            <person name="Huntemann M."/>
            <person name="Clum A."/>
            <person name="Pillay M."/>
            <person name="Palaniappan K."/>
            <person name="Varghese N."/>
            <person name="Mikhailova N."/>
            <person name="Stamatis D."/>
            <person name="Reddy T."/>
            <person name="Daum C."/>
            <person name="Shapiro N."/>
            <person name="Ivanova N."/>
            <person name="Kyrpides N."/>
            <person name="Woyke T."/>
        </authorList>
    </citation>
    <scope>NUCLEOTIDE SEQUENCE</scope>
    <source>
        <strain evidence="4">CGMCC 1.10124</strain>
    </source>
</reference>
<dbReference type="RefSeq" id="WP_121919139.1">
    <property type="nucleotide sequence ID" value="NZ_CP034145.1"/>
</dbReference>
<dbReference type="PROSITE" id="PS51318">
    <property type="entry name" value="TAT"/>
    <property type="match status" value="1"/>
</dbReference>
<protein>
    <submittedName>
        <fullName evidence="4">Putative pyrroloquinoline-quinone binding quinoprotein</fullName>
    </submittedName>
</protein>
<dbReference type="Proteomes" id="UP000282007">
    <property type="component" value="Chromosome"/>
</dbReference>
<keyword evidence="6" id="KW-1185">Reference proteome</keyword>
<reference evidence="3 6" key="2">
    <citation type="submission" date="2018-07" db="EMBL/GenBank/DDBJ databases">
        <title>Genome sequences of Haloplanus aerogenes JCM 16430T.</title>
        <authorList>
            <person name="Kim Y.B."/>
            <person name="Roh S.W."/>
        </authorList>
    </citation>
    <scope>NUCLEOTIDE SEQUENCE [LARGE SCALE GENOMIC DNA]</scope>
    <source>
        <strain evidence="3 6">JCM 16430</strain>
    </source>
</reference>